<feature type="compositionally biased region" description="Basic and acidic residues" evidence="5">
    <location>
        <begin position="122"/>
        <end position="131"/>
    </location>
</feature>
<feature type="compositionally biased region" description="Basic and acidic residues" evidence="5">
    <location>
        <begin position="260"/>
        <end position="273"/>
    </location>
</feature>
<feature type="region of interest" description="Disordered" evidence="5">
    <location>
        <begin position="199"/>
        <end position="239"/>
    </location>
</feature>
<keyword evidence="2" id="KW-0040">ANK repeat</keyword>
<proteinExistence type="predicted"/>
<feature type="region of interest" description="Disordered" evidence="5">
    <location>
        <begin position="258"/>
        <end position="289"/>
    </location>
</feature>
<evidence type="ECO:0000313" key="9">
    <source>
        <dbReference type="Proteomes" id="UP000053201"/>
    </source>
</evidence>
<dbReference type="SMART" id="SM00401">
    <property type="entry name" value="ZnF_GATA"/>
    <property type="match status" value="1"/>
</dbReference>
<dbReference type="GeneID" id="27692507"/>
<evidence type="ECO:0000256" key="1">
    <source>
        <dbReference type="ARBA" id="ARBA00022737"/>
    </source>
</evidence>
<dbReference type="EMBL" id="KQ257461">
    <property type="protein sequence ID" value="KNC98065.1"/>
    <property type="molecule type" value="Genomic_DNA"/>
</dbReference>
<dbReference type="InterPro" id="IPR018004">
    <property type="entry name" value="KilA/APSES_HTH"/>
</dbReference>
<dbReference type="InterPro" id="IPR013088">
    <property type="entry name" value="Znf_NHR/GATA"/>
</dbReference>
<sequence length="484" mass="54229">MAPAIRAASYSGVRVYEIQCRGVPVMRRVADAYINATQILRAAGLPKPQRTKILERDVTGGVHEKVQGGYAGFQGTWIPLESARTLAAAHGVEQDLVELFDYKPQPGDAEPPAKEKRKRPAPPKEEPKEKWSSSSFVSSSDGEGTRPFSTFVKQVDRGFNSTFEWSGGDEQQREGSLEDDIETPEARRTTRMALRPPGTRLKRRPVYPGEDEEEGAYLSPKKRRTESPFSHAASPMGPSTVDVTKSVAAFTQPVRAPSFVRDKTPPHAGKRCEGCGVTSTPQWRRGPSGKRTLCNACGVKWSFGRLNTKGKSQDDYNSDDSDLMDNEMDLDIDGPDLVPESSPMRPVPLAEKTTRDLEMQVKHLKRQLRESERSRKRLRKILEEAVTDDSEMDRNFRQVVNKCTIRAAVYTPPEYAPTAIDYMSGDDDSFSDEDEHEALVVTRFLRAVKQNRARMEYNISRMHLNKDWAVNAPNEARAPDAIMV</sequence>
<dbReference type="InterPro" id="IPR000679">
    <property type="entry name" value="Znf_GATA"/>
</dbReference>
<dbReference type="AlphaFoldDB" id="A0A0L0H980"/>
<dbReference type="STRING" id="645134.A0A0L0H980"/>
<dbReference type="PANTHER" id="PTHR43828">
    <property type="entry name" value="ASPARAGINASE"/>
    <property type="match status" value="1"/>
</dbReference>
<dbReference type="GO" id="GO:0030907">
    <property type="term" value="C:MBF transcription complex"/>
    <property type="evidence" value="ECO:0007669"/>
    <property type="project" value="TreeGrafter"/>
</dbReference>
<dbReference type="eggNOG" id="KOG1601">
    <property type="taxonomic scope" value="Eukaryota"/>
</dbReference>
<feature type="region of interest" description="Disordered" evidence="5">
    <location>
        <begin position="162"/>
        <end position="182"/>
    </location>
</feature>
<keyword evidence="3" id="KW-0863">Zinc-finger</keyword>
<keyword evidence="3" id="KW-0862">Zinc</keyword>
<keyword evidence="9" id="KW-1185">Reference proteome</keyword>
<dbReference type="SUPFAM" id="SSF54616">
    <property type="entry name" value="DNA-binding domain of Mlu1-box binding protein MBP1"/>
    <property type="match status" value="1"/>
</dbReference>
<dbReference type="PROSITE" id="PS51299">
    <property type="entry name" value="HTH_APSES"/>
    <property type="match status" value="1"/>
</dbReference>
<evidence type="ECO:0000259" key="7">
    <source>
        <dbReference type="PROSITE" id="PS51299"/>
    </source>
</evidence>
<gene>
    <name evidence="8" type="ORF">SPPG_09382</name>
</gene>
<dbReference type="OrthoDB" id="6718656at2759"/>
<evidence type="ECO:0000256" key="5">
    <source>
        <dbReference type="SAM" id="MobiDB-lite"/>
    </source>
</evidence>
<dbReference type="GO" id="GO:0043565">
    <property type="term" value="F:sequence-specific DNA binding"/>
    <property type="evidence" value="ECO:0007669"/>
    <property type="project" value="InterPro"/>
</dbReference>
<dbReference type="SUPFAM" id="SSF57716">
    <property type="entry name" value="Glucocorticoid receptor-like (DNA-binding domain)"/>
    <property type="match status" value="1"/>
</dbReference>
<evidence type="ECO:0000256" key="3">
    <source>
        <dbReference type="PROSITE-ProRule" id="PRU00094"/>
    </source>
</evidence>
<dbReference type="Gene3D" id="3.10.260.10">
    <property type="entry name" value="Transcription regulator HTH, APSES-type DNA-binding domain"/>
    <property type="match status" value="1"/>
</dbReference>
<dbReference type="Proteomes" id="UP000053201">
    <property type="component" value="Unassembled WGS sequence"/>
</dbReference>
<keyword evidence="3" id="KW-0479">Metal-binding</keyword>
<dbReference type="GO" id="GO:0008270">
    <property type="term" value="F:zinc ion binding"/>
    <property type="evidence" value="ECO:0007669"/>
    <property type="project" value="UniProtKB-KW"/>
</dbReference>
<dbReference type="VEuPathDB" id="FungiDB:SPPG_09382"/>
<feature type="domain" description="GATA-type" evidence="6">
    <location>
        <begin position="266"/>
        <end position="299"/>
    </location>
</feature>
<dbReference type="InterPro" id="IPR036887">
    <property type="entry name" value="HTH_APSES_sf"/>
</dbReference>
<feature type="domain" description="HTH APSES-type" evidence="7">
    <location>
        <begin position="5"/>
        <end position="111"/>
    </location>
</feature>
<protein>
    <recommendedName>
        <fullName evidence="10">HTH APSES-type domain-containing protein</fullName>
    </recommendedName>
</protein>
<dbReference type="PANTHER" id="PTHR43828:SF3">
    <property type="entry name" value="CHROMO DOMAIN-CONTAINING PROTEIN"/>
    <property type="match status" value="1"/>
</dbReference>
<dbReference type="Pfam" id="PF04383">
    <property type="entry name" value="KilA-N"/>
    <property type="match status" value="1"/>
</dbReference>
<evidence type="ECO:0008006" key="10">
    <source>
        <dbReference type="Google" id="ProtNLM"/>
    </source>
</evidence>
<accession>A0A0L0H980</accession>
<dbReference type="InterPro" id="IPR051642">
    <property type="entry name" value="SWI6-like"/>
</dbReference>
<dbReference type="Pfam" id="PF00320">
    <property type="entry name" value="GATA"/>
    <property type="match status" value="1"/>
</dbReference>
<dbReference type="Gene3D" id="3.30.50.10">
    <property type="entry name" value="Erythroid Transcription Factor GATA-1, subunit A"/>
    <property type="match status" value="1"/>
</dbReference>
<evidence type="ECO:0000259" key="6">
    <source>
        <dbReference type="PROSITE" id="PS50114"/>
    </source>
</evidence>
<dbReference type="SMART" id="SM01252">
    <property type="entry name" value="KilA-N"/>
    <property type="match status" value="1"/>
</dbReference>
<keyword evidence="1" id="KW-0677">Repeat</keyword>
<dbReference type="GO" id="GO:0033309">
    <property type="term" value="C:SBF transcription complex"/>
    <property type="evidence" value="ECO:0007669"/>
    <property type="project" value="TreeGrafter"/>
</dbReference>
<dbReference type="GO" id="GO:0000981">
    <property type="term" value="F:DNA-binding transcription factor activity, RNA polymerase II-specific"/>
    <property type="evidence" value="ECO:0007669"/>
    <property type="project" value="UniProtKB-ARBA"/>
</dbReference>
<keyword evidence="4" id="KW-0175">Coiled coil</keyword>
<organism evidence="8 9">
    <name type="scientific">Spizellomyces punctatus (strain DAOM BR117)</name>
    <dbReference type="NCBI Taxonomy" id="645134"/>
    <lineage>
        <taxon>Eukaryota</taxon>
        <taxon>Fungi</taxon>
        <taxon>Fungi incertae sedis</taxon>
        <taxon>Chytridiomycota</taxon>
        <taxon>Chytridiomycota incertae sedis</taxon>
        <taxon>Chytridiomycetes</taxon>
        <taxon>Spizellomycetales</taxon>
        <taxon>Spizellomycetaceae</taxon>
        <taxon>Spizellomyces</taxon>
    </lineage>
</organism>
<dbReference type="PROSITE" id="PS50114">
    <property type="entry name" value="GATA_ZN_FINGER_2"/>
    <property type="match status" value="1"/>
</dbReference>
<name>A0A0L0H980_SPIPD</name>
<dbReference type="CDD" id="cd00202">
    <property type="entry name" value="ZnF_GATA"/>
    <property type="match status" value="1"/>
</dbReference>
<dbReference type="RefSeq" id="XP_016606105.1">
    <property type="nucleotide sequence ID" value="XM_016757542.1"/>
</dbReference>
<evidence type="ECO:0000256" key="4">
    <source>
        <dbReference type="SAM" id="Coils"/>
    </source>
</evidence>
<dbReference type="InterPro" id="IPR003163">
    <property type="entry name" value="Tscrpt_reg_HTH_APSES-type"/>
</dbReference>
<evidence type="ECO:0000313" key="8">
    <source>
        <dbReference type="EMBL" id="KNC98065.1"/>
    </source>
</evidence>
<reference evidence="8 9" key="1">
    <citation type="submission" date="2009-08" db="EMBL/GenBank/DDBJ databases">
        <title>The Genome Sequence of Spizellomyces punctatus strain DAOM BR117.</title>
        <authorList>
            <consortium name="The Broad Institute Genome Sequencing Platform"/>
            <person name="Russ C."/>
            <person name="Cuomo C."/>
            <person name="Shea T."/>
            <person name="Young S.K."/>
            <person name="Zeng Q."/>
            <person name="Koehrsen M."/>
            <person name="Haas B."/>
            <person name="Borodovsky M."/>
            <person name="Guigo R."/>
            <person name="Alvarado L."/>
            <person name="Berlin A."/>
            <person name="Bochicchio J."/>
            <person name="Borenstein D."/>
            <person name="Chapman S."/>
            <person name="Chen Z."/>
            <person name="Engels R."/>
            <person name="Freedman E."/>
            <person name="Gellesch M."/>
            <person name="Goldberg J."/>
            <person name="Griggs A."/>
            <person name="Gujja S."/>
            <person name="Heiman D."/>
            <person name="Hepburn T."/>
            <person name="Howarth C."/>
            <person name="Jen D."/>
            <person name="Larson L."/>
            <person name="Lewis B."/>
            <person name="Mehta T."/>
            <person name="Park D."/>
            <person name="Pearson M."/>
            <person name="Roberts A."/>
            <person name="Saif S."/>
            <person name="Shenoy N."/>
            <person name="Sisk P."/>
            <person name="Stolte C."/>
            <person name="Sykes S."/>
            <person name="Thomson T."/>
            <person name="Walk T."/>
            <person name="White J."/>
            <person name="Yandava C."/>
            <person name="Burger G."/>
            <person name="Gray M.W."/>
            <person name="Holland P.W.H."/>
            <person name="King N."/>
            <person name="Lang F.B.F."/>
            <person name="Roger A.J."/>
            <person name="Ruiz-Trillo I."/>
            <person name="Lander E."/>
            <person name="Nusbaum C."/>
        </authorList>
    </citation>
    <scope>NUCLEOTIDE SEQUENCE [LARGE SCALE GENOMIC DNA]</scope>
    <source>
        <strain evidence="8 9">DAOM BR117</strain>
    </source>
</reference>
<feature type="coiled-coil region" evidence="4">
    <location>
        <begin position="354"/>
        <end position="388"/>
    </location>
</feature>
<feature type="region of interest" description="Disordered" evidence="5">
    <location>
        <begin position="102"/>
        <end position="148"/>
    </location>
</feature>
<dbReference type="InParanoid" id="A0A0L0H980"/>
<evidence type="ECO:0000256" key="2">
    <source>
        <dbReference type="ARBA" id="ARBA00023043"/>
    </source>
</evidence>